<evidence type="ECO:0000256" key="1">
    <source>
        <dbReference type="SAM" id="MobiDB-lite"/>
    </source>
</evidence>
<protein>
    <submittedName>
        <fullName evidence="2">DDE transposase family protein</fullName>
    </submittedName>
</protein>
<organism evidence="2 3">
    <name type="scientific">Myxacorys almedinensis A</name>
    <dbReference type="NCBI Taxonomy" id="2690445"/>
    <lineage>
        <taxon>Bacteria</taxon>
        <taxon>Bacillati</taxon>
        <taxon>Cyanobacteriota</taxon>
        <taxon>Cyanophyceae</taxon>
        <taxon>Leptolyngbyales</taxon>
        <taxon>Leptolyngbyaceae</taxon>
        <taxon>Myxacorys</taxon>
        <taxon>Myxacorys almedinensis</taxon>
    </lineage>
</organism>
<dbReference type="Proteomes" id="UP000646053">
    <property type="component" value="Unassembled WGS sequence"/>
</dbReference>
<feature type="compositionally biased region" description="Basic and acidic residues" evidence="1">
    <location>
        <begin position="28"/>
        <end position="40"/>
    </location>
</feature>
<dbReference type="EMBL" id="WVIE01000004">
    <property type="protein sequence ID" value="NDJ16652.1"/>
    <property type="molecule type" value="Genomic_DNA"/>
</dbReference>
<feature type="region of interest" description="Disordered" evidence="1">
    <location>
        <begin position="24"/>
        <end position="47"/>
    </location>
</feature>
<dbReference type="RefSeq" id="WP_162422163.1">
    <property type="nucleotide sequence ID" value="NZ_WVIE01000004.1"/>
</dbReference>
<name>A0A8J8CLZ0_9CYAN</name>
<keyword evidence="3" id="KW-1185">Reference proteome</keyword>
<proteinExistence type="predicted"/>
<reference evidence="2" key="1">
    <citation type="submission" date="2019-12" db="EMBL/GenBank/DDBJ databases">
        <title>High-Quality draft genome sequences of three cyanobacteria isolated from the limestone walls of the Old Cathedral of Coimbra.</title>
        <authorList>
            <person name="Tiago I."/>
            <person name="Soares F."/>
            <person name="Portugal A."/>
        </authorList>
    </citation>
    <scope>NUCLEOTIDE SEQUENCE</scope>
    <source>
        <strain evidence="2">A</strain>
    </source>
</reference>
<dbReference type="AlphaFoldDB" id="A0A8J8CLZ0"/>
<evidence type="ECO:0000313" key="2">
    <source>
        <dbReference type="EMBL" id="NDJ16652.1"/>
    </source>
</evidence>
<comment type="caution">
    <text evidence="2">The sequence shown here is derived from an EMBL/GenBank/DDBJ whole genome shotgun (WGS) entry which is preliminary data.</text>
</comment>
<gene>
    <name evidence="2" type="ORF">GS601_05000</name>
</gene>
<evidence type="ECO:0000313" key="3">
    <source>
        <dbReference type="Proteomes" id="UP000646053"/>
    </source>
</evidence>
<sequence>MSQIEGWYVVKQPEGHCQIVSVSAQDWESSHAKPPEETEKWGPFGSEGDAIARRVGLIRAGKCRPV</sequence>
<accession>A0A8J8CLZ0</accession>